<dbReference type="AlphaFoldDB" id="A0AAU9E3E0"/>
<reference evidence="1 2" key="1">
    <citation type="submission" date="2023-08" db="EMBL/GenBank/DDBJ databases">
        <title>Helicovermis profunda gen. nov., sp. nov., a novel mesophilic, fermentative bacterium within the Bacillota from a deep-sea hydrothermal vent chimney.</title>
        <authorList>
            <person name="Miyazaki U."/>
            <person name="Mizutani D."/>
            <person name="Hashimoto Y."/>
            <person name="Tame A."/>
            <person name="Sawayama S."/>
            <person name="Miyazaki J."/>
            <person name="Takai K."/>
            <person name="Nakagawa S."/>
        </authorList>
    </citation>
    <scope>NUCLEOTIDE SEQUENCE [LARGE SCALE GENOMIC DNA]</scope>
    <source>
        <strain evidence="1 2">S502</strain>
    </source>
</reference>
<gene>
    <name evidence="1" type="ORF">HLPR_07560</name>
</gene>
<sequence length="102" mass="12243">MKKALINQIISLREKRKIIEAELGLSSENTHIFSKEEMLLIKQDINNEKAYKELEDINLELINTEDQFFKEYSETDGSDRTERWNKEFEGMINQEIIRKIYE</sequence>
<evidence type="ECO:0000313" key="1">
    <source>
        <dbReference type="EMBL" id="BEP28425.1"/>
    </source>
</evidence>
<dbReference type="RefSeq" id="WP_338536745.1">
    <property type="nucleotide sequence ID" value="NZ_AP028654.1"/>
</dbReference>
<accession>A0AAU9E3E0</accession>
<protein>
    <submittedName>
        <fullName evidence="1">Uncharacterized protein</fullName>
    </submittedName>
</protein>
<dbReference type="Proteomes" id="UP001321786">
    <property type="component" value="Chromosome"/>
</dbReference>
<keyword evidence="2" id="KW-1185">Reference proteome</keyword>
<dbReference type="EMBL" id="AP028654">
    <property type="protein sequence ID" value="BEP28425.1"/>
    <property type="molecule type" value="Genomic_DNA"/>
</dbReference>
<evidence type="ECO:0000313" key="2">
    <source>
        <dbReference type="Proteomes" id="UP001321786"/>
    </source>
</evidence>
<dbReference type="KEGG" id="hprf:HLPR_07560"/>
<name>A0AAU9E3E0_9FIRM</name>
<organism evidence="1 2">
    <name type="scientific">Helicovermis profundi</name>
    <dbReference type="NCBI Taxonomy" id="3065157"/>
    <lineage>
        <taxon>Bacteria</taxon>
        <taxon>Bacillati</taxon>
        <taxon>Bacillota</taxon>
        <taxon>Clostridia</taxon>
        <taxon>Helicovermis</taxon>
    </lineage>
</organism>
<proteinExistence type="predicted"/>